<evidence type="ECO:0000259" key="5">
    <source>
        <dbReference type="PROSITE" id="PS51296"/>
    </source>
</evidence>
<dbReference type="Gene3D" id="2.102.10.10">
    <property type="entry name" value="Rieske [2Fe-2S] iron-sulphur domain"/>
    <property type="match status" value="1"/>
</dbReference>
<keyword evidence="3" id="KW-0408">Iron</keyword>
<keyword evidence="1" id="KW-0001">2Fe-2S</keyword>
<evidence type="ECO:0000256" key="3">
    <source>
        <dbReference type="ARBA" id="ARBA00023004"/>
    </source>
</evidence>
<evidence type="ECO:0000313" key="6">
    <source>
        <dbReference type="EMBL" id="KAA8883033.1"/>
    </source>
</evidence>
<dbReference type="Pfam" id="PF00355">
    <property type="entry name" value="Rieske"/>
    <property type="match status" value="1"/>
</dbReference>
<dbReference type="GO" id="GO:0051537">
    <property type="term" value="F:2 iron, 2 sulfur cluster binding"/>
    <property type="evidence" value="ECO:0007669"/>
    <property type="project" value="UniProtKB-KW"/>
</dbReference>
<keyword evidence="2" id="KW-0479">Metal-binding</keyword>
<dbReference type="CDD" id="cd03467">
    <property type="entry name" value="Rieske"/>
    <property type="match status" value="1"/>
</dbReference>
<gene>
    <name evidence="6" type="ORF">F3087_38175</name>
</gene>
<keyword evidence="7" id="KW-1185">Reference proteome</keyword>
<reference evidence="6 7" key="1">
    <citation type="submission" date="2019-09" db="EMBL/GenBank/DDBJ databases">
        <authorList>
            <person name="Wang X."/>
        </authorList>
    </citation>
    <scope>NUCLEOTIDE SEQUENCE [LARGE SCALE GENOMIC DNA]</scope>
    <source>
        <strain evidence="6 7">CICC 11023</strain>
    </source>
</reference>
<feature type="domain" description="Rieske" evidence="5">
    <location>
        <begin position="124"/>
        <end position="221"/>
    </location>
</feature>
<dbReference type="GO" id="GO:0004497">
    <property type="term" value="F:monooxygenase activity"/>
    <property type="evidence" value="ECO:0007669"/>
    <property type="project" value="UniProtKB-ARBA"/>
</dbReference>
<dbReference type="RefSeq" id="WP_150407018.1">
    <property type="nucleotide sequence ID" value="NZ_VXLC01000027.1"/>
</dbReference>
<dbReference type="GO" id="GO:0046872">
    <property type="term" value="F:metal ion binding"/>
    <property type="evidence" value="ECO:0007669"/>
    <property type="project" value="UniProtKB-KW"/>
</dbReference>
<dbReference type="PROSITE" id="PS51296">
    <property type="entry name" value="RIESKE"/>
    <property type="match status" value="1"/>
</dbReference>
<dbReference type="InterPro" id="IPR017941">
    <property type="entry name" value="Rieske_2Fe-2S"/>
</dbReference>
<evidence type="ECO:0000256" key="4">
    <source>
        <dbReference type="ARBA" id="ARBA00023014"/>
    </source>
</evidence>
<dbReference type="OrthoDB" id="9767869at2"/>
<organism evidence="6 7">
    <name type="scientific">Nocardia colli</name>
    <dbReference type="NCBI Taxonomy" id="2545717"/>
    <lineage>
        <taxon>Bacteria</taxon>
        <taxon>Bacillati</taxon>
        <taxon>Actinomycetota</taxon>
        <taxon>Actinomycetes</taxon>
        <taxon>Mycobacteriales</taxon>
        <taxon>Nocardiaceae</taxon>
        <taxon>Nocardia</taxon>
    </lineage>
</organism>
<dbReference type="GO" id="GO:0016705">
    <property type="term" value="F:oxidoreductase activity, acting on paired donors, with incorporation or reduction of molecular oxygen"/>
    <property type="evidence" value="ECO:0007669"/>
    <property type="project" value="UniProtKB-ARBA"/>
</dbReference>
<evidence type="ECO:0000256" key="1">
    <source>
        <dbReference type="ARBA" id="ARBA00022714"/>
    </source>
</evidence>
<dbReference type="Proteomes" id="UP000323876">
    <property type="component" value="Unassembled WGS sequence"/>
</dbReference>
<evidence type="ECO:0000256" key="2">
    <source>
        <dbReference type="ARBA" id="ARBA00022723"/>
    </source>
</evidence>
<evidence type="ECO:0000313" key="7">
    <source>
        <dbReference type="Proteomes" id="UP000323876"/>
    </source>
</evidence>
<comment type="caution">
    <text evidence="6">The sequence shown here is derived from an EMBL/GenBank/DDBJ whole genome shotgun (WGS) entry which is preliminary data.</text>
</comment>
<dbReference type="AlphaFoldDB" id="A0A5N0E222"/>
<dbReference type="EMBL" id="VXLC01000027">
    <property type="protein sequence ID" value="KAA8883033.1"/>
    <property type="molecule type" value="Genomic_DNA"/>
</dbReference>
<sequence>MSGRDVRRYVEQLLAGRRPRSFRPDAEEAGQMRTAIDLRAARLGSQAPSEEFLADLHRRLATEIDGATAQSRPDGATARRNVIIGTSAAAVAAAAGAAIDHAVVGRPANEPAAQETLTPNNGTWHAIAASSDLPEVGIIHFDVGTLSGFVRRVNGIATAVSGVCTHQGCKLWLDAPVARLRCPCHTTSFAADGQVLEHQLPIAPAPLPRVEVRENNGTIEVFAPTQPG</sequence>
<accession>A0A5N0E222</accession>
<protein>
    <submittedName>
        <fullName evidence="6">Rieske 2Fe-2S domain-containing protein</fullName>
    </submittedName>
</protein>
<keyword evidence="4" id="KW-0411">Iron-sulfur</keyword>
<proteinExistence type="predicted"/>
<dbReference type="InterPro" id="IPR036922">
    <property type="entry name" value="Rieske_2Fe-2S_sf"/>
</dbReference>
<dbReference type="SUPFAM" id="SSF50022">
    <property type="entry name" value="ISP domain"/>
    <property type="match status" value="1"/>
</dbReference>
<name>A0A5N0E222_9NOCA</name>